<evidence type="ECO:0000313" key="1">
    <source>
        <dbReference type="EMBL" id="SEW18783.1"/>
    </source>
</evidence>
<name>A0A1I0PWK9_9BACT</name>
<gene>
    <name evidence="1" type="ORF">SAMN04487850_1996</name>
</gene>
<proteinExistence type="predicted"/>
<evidence type="ECO:0000313" key="2">
    <source>
        <dbReference type="Proteomes" id="UP000199373"/>
    </source>
</evidence>
<keyword evidence="2" id="KW-1185">Reference proteome</keyword>
<dbReference type="AlphaFoldDB" id="A0A1I0PWK9"/>
<accession>A0A1I0PWK9</accession>
<dbReference type="Proteomes" id="UP000199373">
    <property type="component" value="Unassembled WGS sequence"/>
</dbReference>
<dbReference type="RefSeq" id="WP_255397563.1">
    <property type="nucleotide sequence ID" value="NZ_FOIQ01000005.1"/>
</dbReference>
<dbReference type="EMBL" id="FOIQ01000005">
    <property type="protein sequence ID" value="SEW18783.1"/>
    <property type="molecule type" value="Genomic_DNA"/>
</dbReference>
<organism evidence="1 2">
    <name type="scientific">Prevotella aff. ruminicola Tc2-24</name>
    <dbReference type="NCBI Taxonomy" id="81582"/>
    <lineage>
        <taxon>Bacteria</taxon>
        <taxon>Pseudomonadati</taxon>
        <taxon>Bacteroidota</taxon>
        <taxon>Bacteroidia</taxon>
        <taxon>Bacteroidales</taxon>
        <taxon>Prevotellaceae</taxon>
        <taxon>Prevotella</taxon>
    </lineage>
</organism>
<protein>
    <submittedName>
        <fullName evidence="1">Uncharacterized protein</fullName>
    </submittedName>
</protein>
<reference evidence="1 2" key="1">
    <citation type="submission" date="2016-10" db="EMBL/GenBank/DDBJ databases">
        <authorList>
            <person name="de Groot N.N."/>
        </authorList>
    </citation>
    <scope>NUCLEOTIDE SEQUENCE [LARGE SCALE GENOMIC DNA]</scope>
    <source>
        <strain evidence="1 2">TC2-24</strain>
    </source>
</reference>
<sequence length="639" mass="72289">MRILSMMAVVSRLLVKGSVSLHFVLCLFVCLMTAIQMEAKHKNFKVSVYVRANEVDKMKDTKWLESSWATISSQLDVDKIYLETHRDMLLVDDGTIEKAKAFFQKQGIEVAGGITYTVNESNEFETFCYSDPEHRKIVKRIAETTAKHFDEFLLDDFFFTSCKSPVEIAAKGDMTWTEYRLKLMNDAAKNLVIGPAKAVNPKVKVIIKYPNWYDHFQGLGFNLEDGPRLFDGIWTGTETRNPDGDQHLQNYLSYQIIRYFENLRPGYNGGGWVDAGGIQMSMDRYAEQLHLTAIAKARDVMLFAYNQLLEIPLLDNFRAPWQGTGTSWNYDEMRAPYKNGNQTVTPTTMARIADVALRQADELVGKLGNPVGIQSFKPFHALGEDFLQNYLGMIGLPMDVYPSFPKGQKVVLLTEQAAGDPDIMDKIKQQLLGGHDVVITSGLLKAIPKKIAQVCELRCSDMKAIVNDFGRYGKSSREMIIPQVLYQTNDSWEVVSAGRPLKGGVSGFPILHKAKYADAYLYVLTIPDDKGNLYDYPSLALNEIRRVMSQDMDFYLEGPSKVCLFMYDNHTLIVENFNDEPVDVKLVGVTDGFKKLTSLQDSSTIDGKAEAVWIGWKKSDKTKFALSLKPHSYQAFRYE</sequence>